<dbReference type="STRING" id="442341.SAMN04487959_10132"/>
<dbReference type="GO" id="GO:0016151">
    <property type="term" value="F:nickel cation binding"/>
    <property type="evidence" value="ECO:0007669"/>
    <property type="project" value="UniProtKB-UniRule"/>
</dbReference>
<dbReference type="Proteomes" id="UP000199040">
    <property type="component" value="Unassembled WGS sequence"/>
</dbReference>
<evidence type="ECO:0000256" key="4">
    <source>
        <dbReference type="HAMAP-Rule" id="MF_01384"/>
    </source>
</evidence>
<comment type="function">
    <text evidence="4">Required for maturation of urease via the functional incorporation of the urease nickel metallocenter.</text>
</comment>
<evidence type="ECO:0000256" key="3">
    <source>
        <dbReference type="ARBA" id="ARBA00023186"/>
    </source>
</evidence>
<keyword evidence="4" id="KW-0963">Cytoplasm</keyword>
<dbReference type="Pfam" id="PF01774">
    <property type="entry name" value="UreD"/>
    <property type="match status" value="1"/>
</dbReference>
<evidence type="ECO:0000313" key="6">
    <source>
        <dbReference type="EMBL" id="SFH16380.1"/>
    </source>
</evidence>
<reference evidence="6 7" key="1">
    <citation type="submission" date="2016-10" db="EMBL/GenBank/DDBJ databases">
        <authorList>
            <person name="de Groot N.N."/>
        </authorList>
    </citation>
    <scope>NUCLEOTIDE SEQUENCE [LARGE SCALE GENOMIC DNA]</scope>
    <source>
        <strain evidence="6 7">CGMCC 1.6848</strain>
    </source>
</reference>
<evidence type="ECO:0000256" key="2">
    <source>
        <dbReference type="ARBA" id="ARBA00022988"/>
    </source>
</evidence>
<accession>A0A1I2XSF9</accession>
<dbReference type="HAMAP" id="MF_01384">
    <property type="entry name" value="UreD"/>
    <property type="match status" value="1"/>
</dbReference>
<keyword evidence="7" id="KW-1185">Reference proteome</keyword>
<evidence type="ECO:0000313" key="7">
    <source>
        <dbReference type="Proteomes" id="UP000199040"/>
    </source>
</evidence>
<dbReference type="InterPro" id="IPR002669">
    <property type="entry name" value="UreD"/>
</dbReference>
<keyword evidence="3 4" id="KW-0143">Chaperone</keyword>
<dbReference type="PANTHER" id="PTHR33643">
    <property type="entry name" value="UREASE ACCESSORY PROTEIN D"/>
    <property type="match status" value="1"/>
</dbReference>
<sequence length="304" mass="33896">MTILQTLPRPVTAPNDSGHRFDAGRRWAASIDLGFRKDTPQDTRGDSERTRLVRARHRGPLRVQRPFYPEGDVCHVYLLHPPGGLVSGDELRIDATVEACAHALLTTPAAAKLYRADSKGVAWGQHVRLNVASGGCLEWLPQETLCFDGSRGVQTTEISLDGDARCLGWEVLALGRPASRLPFESGRIEQRFRLAREGRPLWLERQPLDPTHPRFRGRWGQGGATVQATLWGVGLASPAECVEALRATLPASPRWAVTLRHDVLLLRYLGDSRNEAWDLCQRAWDVLRPSLCARKACVPRIWLT</sequence>
<protein>
    <recommendedName>
        <fullName evidence="4">Urease accessory protein UreD</fullName>
    </recommendedName>
</protein>
<gene>
    <name evidence="4" type="primary">ureD</name>
    <name evidence="6" type="ORF">SAMN04487959_10132</name>
</gene>
<dbReference type="AlphaFoldDB" id="A0A1I2XSF9"/>
<keyword evidence="2 4" id="KW-0996">Nickel insertion</keyword>
<comment type="subcellular location">
    <subcellularLocation>
        <location evidence="4">Cytoplasm</location>
    </subcellularLocation>
</comment>
<comment type="subunit">
    <text evidence="4">UreD, UreF and UreG form a complex that acts as a GTP-hydrolysis-dependent molecular chaperone, activating the urease apoprotein by helping to assemble the nickel containing metallocenter of UreC. The UreE protein probably delivers the nickel.</text>
</comment>
<proteinExistence type="inferred from homology"/>
<dbReference type="GO" id="GO:0005737">
    <property type="term" value="C:cytoplasm"/>
    <property type="evidence" value="ECO:0007669"/>
    <property type="project" value="UniProtKB-SubCell"/>
</dbReference>
<dbReference type="RefSeq" id="WP_092842627.1">
    <property type="nucleotide sequence ID" value="NZ_FOPY01000001.1"/>
</dbReference>
<comment type="similarity">
    <text evidence="1 4">Belongs to the UreD family.</text>
</comment>
<feature type="region of interest" description="Disordered" evidence="5">
    <location>
        <begin position="1"/>
        <end position="20"/>
    </location>
</feature>
<evidence type="ECO:0000256" key="1">
    <source>
        <dbReference type="ARBA" id="ARBA00007177"/>
    </source>
</evidence>
<dbReference type="EMBL" id="FOPY01000001">
    <property type="protein sequence ID" value="SFH16380.1"/>
    <property type="molecule type" value="Genomic_DNA"/>
</dbReference>
<organism evidence="6 7">
    <name type="scientific">Modicisalibacter xianhensis</name>
    <dbReference type="NCBI Taxonomy" id="442341"/>
    <lineage>
        <taxon>Bacteria</taxon>
        <taxon>Pseudomonadati</taxon>
        <taxon>Pseudomonadota</taxon>
        <taxon>Gammaproteobacteria</taxon>
        <taxon>Oceanospirillales</taxon>
        <taxon>Halomonadaceae</taxon>
        <taxon>Modicisalibacter</taxon>
    </lineage>
</organism>
<dbReference type="PANTHER" id="PTHR33643:SF1">
    <property type="entry name" value="UREASE ACCESSORY PROTEIN D"/>
    <property type="match status" value="1"/>
</dbReference>
<name>A0A1I2XSF9_9GAMM</name>
<evidence type="ECO:0000256" key="5">
    <source>
        <dbReference type="SAM" id="MobiDB-lite"/>
    </source>
</evidence>